<dbReference type="InterPro" id="IPR018062">
    <property type="entry name" value="HTH_AraC-typ_CS"/>
</dbReference>
<accession>A0A1H6C296</accession>
<keyword evidence="2 5" id="KW-0238">DNA-binding</keyword>
<dbReference type="EMBL" id="FNVG01000029">
    <property type="protein sequence ID" value="SEG67079.1"/>
    <property type="molecule type" value="Genomic_DNA"/>
</dbReference>
<dbReference type="InterPro" id="IPR009057">
    <property type="entry name" value="Homeodomain-like_sf"/>
</dbReference>
<gene>
    <name evidence="5" type="ORF">SAMN04488244_12944</name>
</gene>
<evidence type="ECO:0000313" key="6">
    <source>
        <dbReference type="Proteomes" id="UP000236721"/>
    </source>
</evidence>
<sequence length="272" mass="31090">MKSVTFKNIISTDEQIITNIYVTRHIYARLRNIVGYIGVSGQISKIDGEGIVYIPAYSKCQLSLRAKDGRKPSYFQRFAYSEEKFRSIVDNYYLYHHCQNTEPDTRYSVNDYFDSCVTHCQATPQCCLVDSLSVFAFIGFLDNCSEYDKANMLIAPKILNSIVHCIQTDLRAPWCTEQVAKIIGVSKAYLNHELKRENITFKQLLNTVRLKHSVSLILSGESIKKAATESGFNCQNYFSRTFSRHYGHTPSCLVSESKLIDIEGMALIMDEY</sequence>
<keyword evidence="6" id="KW-1185">Reference proteome</keyword>
<feature type="domain" description="HTH araC/xylS-type" evidence="4">
    <location>
        <begin position="160"/>
        <end position="256"/>
    </location>
</feature>
<dbReference type="GO" id="GO:0043565">
    <property type="term" value="F:sequence-specific DNA binding"/>
    <property type="evidence" value="ECO:0007669"/>
    <property type="project" value="InterPro"/>
</dbReference>
<dbReference type="Gene3D" id="1.10.10.60">
    <property type="entry name" value="Homeodomain-like"/>
    <property type="match status" value="1"/>
</dbReference>
<dbReference type="Pfam" id="PF12833">
    <property type="entry name" value="HTH_18"/>
    <property type="match status" value="1"/>
</dbReference>
<dbReference type="SMART" id="SM00342">
    <property type="entry name" value="HTH_ARAC"/>
    <property type="match status" value="1"/>
</dbReference>
<proteinExistence type="predicted"/>
<dbReference type="PROSITE" id="PS01124">
    <property type="entry name" value="HTH_ARAC_FAMILY_2"/>
    <property type="match status" value="1"/>
</dbReference>
<evidence type="ECO:0000256" key="2">
    <source>
        <dbReference type="ARBA" id="ARBA00023125"/>
    </source>
</evidence>
<dbReference type="RefSeq" id="WP_103882140.1">
    <property type="nucleotide sequence ID" value="NZ_FNVG01000029.1"/>
</dbReference>
<dbReference type="PANTHER" id="PTHR43280:SF2">
    <property type="entry name" value="HTH-TYPE TRANSCRIPTIONAL REGULATOR EXSA"/>
    <property type="match status" value="1"/>
</dbReference>
<dbReference type="Proteomes" id="UP000236721">
    <property type="component" value="Unassembled WGS sequence"/>
</dbReference>
<evidence type="ECO:0000313" key="5">
    <source>
        <dbReference type="EMBL" id="SEG67079.1"/>
    </source>
</evidence>
<evidence type="ECO:0000256" key="3">
    <source>
        <dbReference type="ARBA" id="ARBA00023163"/>
    </source>
</evidence>
<dbReference type="PROSITE" id="PS00041">
    <property type="entry name" value="HTH_ARAC_FAMILY_1"/>
    <property type="match status" value="1"/>
</dbReference>
<dbReference type="InterPro" id="IPR018060">
    <property type="entry name" value="HTH_AraC"/>
</dbReference>
<keyword evidence="3" id="KW-0804">Transcription</keyword>
<keyword evidence="1" id="KW-0805">Transcription regulation</keyword>
<dbReference type="AlphaFoldDB" id="A0A1H6C296"/>
<dbReference type="OrthoDB" id="5906610at2"/>
<reference evidence="6" key="1">
    <citation type="submission" date="2016-10" db="EMBL/GenBank/DDBJ databases">
        <authorList>
            <person name="Varghese N."/>
            <person name="Submissions S."/>
        </authorList>
    </citation>
    <scope>NUCLEOTIDE SEQUENCE [LARGE SCALE GENOMIC DNA]</scope>
    <source>
        <strain evidence="6">CGMCC 1.7062</strain>
    </source>
</reference>
<name>A0A1H6C296_9VIBR</name>
<protein>
    <submittedName>
        <fullName evidence="5">AraC-type DNA-binding protein</fullName>
    </submittedName>
</protein>
<dbReference type="SUPFAM" id="SSF46689">
    <property type="entry name" value="Homeodomain-like"/>
    <property type="match status" value="1"/>
</dbReference>
<evidence type="ECO:0000256" key="1">
    <source>
        <dbReference type="ARBA" id="ARBA00023015"/>
    </source>
</evidence>
<dbReference type="GO" id="GO:0003700">
    <property type="term" value="F:DNA-binding transcription factor activity"/>
    <property type="evidence" value="ECO:0007669"/>
    <property type="project" value="InterPro"/>
</dbReference>
<evidence type="ECO:0000259" key="4">
    <source>
        <dbReference type="PROSITE" id="PS01124"/>
    </source>
</evidence>
<organism evidence="5 6">
    <name type="scientific">Vibrio hangzhouensis</name>
    <dbReference type="NCBI Taxonomy" id="462991"/>
    <lineage>
        <taxon>Bacteria</taxon>
        <taxon>Pseudomonadati</taxon>
        <taxon>Pseudomonadota</taxon>
        <taxon>Gammaproteobacteria</taxon>
        <taxon>Vibrionales</taxon>
        <taxon>Vibrionaceae</taxon>
        <taxon>Vibrio</taxon>
    </lineage>
</organism>
<dbReference type="PANTHER" id="PTHR43280">
    <property type="entry name" value="ARAC-FAMILY TRANSCRIPTIONAL REGULATOR"/>
    <property type="match status" value="1"/>
</dbReference>